<gene>
    <name evidence="1" type="ORF">PSACC_03289</name>
</gene>
<reference evidence="1 2" key="1">
    <citation type="submission" date="2016-10" db="EMBL/GenBank/DDBJ databases">
        <title>The genome of Paramicrosporidium saccamoebae is the missing link in understanding Cryptomycota and Microsporidia evolution.</title>
        <authorList>
            <person name="Quandt C.A."/>
            <person name="Beaudet D."/>
            <person name="Corsaro D."/>
            <person name="Michel R."/>
            <person name="Corradi N."/>
            <person name="James T."/>
        </authorList>
    </citation>
    <scope>NUCLEOTIDE SEQUENCE [LARGE SCALE GENOMIC DNA]</scope>
    <source>
        <strain evidence="1 2">KSL3</strain>
    </source>
</reference>
<evidence type="ECO:0000313" key="1">
    <source>
        <dbReference type="EMBL" id="PJF16896.1"/>
    </source>
</evidence>
<sequence>MFYEMLQRKGMRMMKVDLPLQVNDADWALICRMAPIVTLVQTNLKEARLPDNVLRTTKRLFTVAMTKDSKALFSAETCDRLHHFFSIINGAVLKMEYSEFMSHVKPEGSLKSAISILDSLREDDEEIIPDLEQLGKW</sequence>
<proteinExistence type="predicted"/>
<comment type="caution">
    <text evidence="1">The sequence shown here is derived from an EMBL/GenBank/DDBJ whole genome shotgun (WGS) entry which is preliminary data.</text>
</comment>
<dbReference type="Proteomes" id="UP000240830">
    <property type="component" value="Unassembled WGS sequence"/>
</dbReference>
<keyword evidence="2" id="KW-1185">Reference proteome</keyword>
<dbReference type="EMBL" id="MTSL01000204">
    <property type="protein sequence ID" value="PJF16896.1"/>
    <property type="molecule type" value="Genomic_DNA"/>
</dbReference>
<name>A0A2H9TGP6_9FUNG</name>
<evidence type="ECO:0000313" key="2">
    <source>
        <dbReference type="Proteomes" id="UP000240830"/>
    </source>
</evidence>
<accession>A0A2H9TGP6</accession>
<organism evidence="1 2">
    <name type="scientific">Paramicrosporidium saccamoebae</name>
    <dbReference type="NCBI Taxonomy" id="1246581"/>
    <lineage>
        <taxon>Eukaryota</taxon>
        <taxon>Fungi</taxon>
        <taxon>Fungi incertae sedis</taxon>
        <taxon>Cryptomycota</taxon>
        <taxon>Cryptomycota incertae sedis</taxon>
        <taxon>Paramicrosporidium</taxon>
    </lineage>
</organism>
<dbReference type="AlphaFoldDB" id="A0A2H9TGP6"/>
<protein>
    <submittedName>
        <fullName evidence="1">Uncharacterized protein</fullName>
    </submittedName>
</protein>